<accession>A0A3R9WS12</accession>
<dbReference type="Gene3D" id="3.30.300.210">
    <property type="entry name" value="Nutrient germinant receptor protein C, domain 3"/>
    <property type="match status" value="1"/>
</dbReference>
<evidence type="ECO:0000256" key="3">
    <source>
        <dbReference type="ARBA" id="ARBA00022544"/>
    </source>
</evidence>
<name>A0A3R9WS12_9BACI</name>
<dbReference type="Gene3D" id="6.20.190.10">
    <property type="entry name" value="Nutrient germinant receptor protein C, domain 1"/>
    <property type="match status" value="1"/>
</dbReference>
<comment type="subcellular location">
    <subcellularLocation>
        <location evidence="1">Membrane</location>
        <topology evidence="1">Lipid-anchor</topology>
    </subcellularLocation>
</comment>
<dbReference type="InterPro" id="IPR046953">
    <property type="entry name" value="Spore_GerAC-like_C"/>
</dbReference>
<dbReference type="PROSITE" id="PS51257">
    <property type="entry name" value="PROKAR_LIPOPROTEIN"/>
    <property type="match status" value="1"/>
</dbReference>
<dbReference type="Pfam" id="PF05504">
    <property type="entry name" value="Spore_GerAC"/>
    <property type="match status" value="1"/>
</dbReference>
<keyword evidence="4 8" id="KW-0732">Signal</keyword>
<evidence type="ECO:0000256" key="8">
    <source>
        <dbReference type="SAM" id="SignalP"/>
    </source>
</evidence>
<evidence type="ECO:0000256" key="1">
    <source>
        <dbReference type="ARBA" id="ARBA00004635"/>
    </source>
</evidence>
<gene>
    <name evidence="11" type="ORF">D7Z54_15725</name>
</gene>
<dbReference type="RefSeq" id="WP_125556814.1">
    <property type="nucleotide sequence ID" value="NZ_RBVX01000015.1"/>
</dbReference>
<feature type="domain" description="Spore germination GerAC-like C-terminal" evidence="9">
    <location>
        <begin position="229"/>
        <end position="395"/>
    </location>
</feature>
<keyword evidence="3" id="KW-0309">Germination</keyword>
<dbReference type="NCBIfam" id="TIGR02887">
    <property type="entry name" value="spore_ger_x_C"/>
    <property type="match status" value="1"/>
</dbReference>
<evidence type="ECO:0000313" key="12">
    <source>
        <dbReference type="Proteomes" id="UP000275076"/>
    </source>
</evidence>
<protein>
    <submittedName>
        <fullName evidence="11">Ger(X)C family spore germination protein</fullName>
    </submittedName>
</protein>
<feature type="chain" id="PRO_5018708111" evidence="8">
    <location>
        <begin position="25"/>
        <end position="407"/>
    </location>
</feature>
<evidence type="ECO:0000259" key="9">
    <source>
        <dbReference type="Pfam" id="PF05504"/>
    </source>
</evidence>
<dbReference type="OrthoDB" id="9816067at2"/>
<feature type="domain" description="Spore germination protein N-terminal" evidence="10">
    <location>
        <begin position="25"/>
        <end position="201"/>
    </location>
</feature>
<evidence type="ECO:0000256" key="7">
    <source>
        <dbReference type="ARBA" id="ARBA00023288"/>
    </source>
</evidence>
<evidence type="ECO:0000313" key="11">
    <source>
        <dbReference type="EMBL" id="RSL32344.1"/>
    </source>
</evidence>
<comment type="similarity">
    <text evidence="2">Belongs to the GerABKC lipoprotein family.</text>
</comment>
<dbReference type="GO" id="GO:0016020">
    <property type="term" value="C:membrane"/>
    <property type="evidence" value="ECO:0007669"/>
    <property type="project" value="UniProtKB-SubCell"/>
</dbReference>
<evidence type="ECO:0000256" key="2">
    <source>
        <dbReference type="ARBA" id="ARBA00007886"/>
    </source>
</evidence>
<dbReference type="EMBL" id="RBVX01000015">
    <property type="protein sequence ID" value="RSL32344.1"/>
    <property type="molecule type" value="Genomic_DNA"/>
</dbReference>
<dbReference type="PANTHER" id="PTHR35789:SF1">
    <property type="entry name" value="SPORE GERMINATION PROTEIN B3"/>
    <property type="match status" value="1"/>
</dbReference>
<proteinExistence type="inferred from homology"/>
<dbReference type="PANTHER" id="PTHR35789">
    <property type="entry name" value="SPORE GERMINATION PROTEIN B3"/>
    <property type="match status" value="1"/>
</dbReference>
<evidence type="ECO:0000256" key="4">
    <source>
        <dbReference type="ARBA" id="ARBA00022729"/>
    </source>
</evidence>
<comment type="caution">
    <text evidence="11">The sequence shown here is derived from an EMBL/GenBank/DDBJ whole genome shotgun (WGS) entry which is preliminary data.</text>
</comment>
<keyword evidence="12" id="KW-1185">Reference proteome</keyword>
<reference evidence="11 12" key="1">
    <citation type="submission" date="2018-10" db="EMBL/GenBank/DDBJ databases">
        <title>Draft genome sequence of Bacillus salarius IM0101, isolated from a hypersaline soil in Inner Mongolia, China.</title>
        <authorList>
            <person name="Yamprayoonswat W."/>
            <person name="Boonvisut S."/>
            <person name="Jumpathong W."/>
            <person name="Sittihan S."/>
            <person name="Ruangsuj P."/>
            <person name="Wanthongcharoen S."/>
            <person name="Thongpramul N."/>
            <person name="Pimmason S."/>
            <person name="Yu B."/>
            <person name="Yasawong M."/>
        </authorList>
    </citation>
    <scope>NUCLEOTIDE SEQUENCE [LARGE SCALE GENOMIC DNA]</scope>
    <source>
        <strain evidence="11 12">IM0101</strain>
    </source>
</reference>
<sequence>MKIKHLAMSAMFVSMIFLSGCWSNQELPDLAMVSAIGIDQTENGKYAVTIQVINPGNVAGEGKQGAGGSESPPVTTYTETGDNLVEISRKASTKMSRQLYYAHANLIVIGEKLAKEEGVRKLFDALERDPEFRTTANIVIAHKSRASDIVDTLTSLDKIPSNKIIKTLKTTEKAWGEHLVVETREVLSKLVSPGQNPVITSFGMVGDSGKGDTIESIQATNPQSRLEANGLAVFKEGQMIEVMKGEAAKGLIWVLDKIQSTAVSVDWKEEKEAVVYQAVRQHTSVAADVQDNTKMKVSVEVEAEGDIGEVQVPVDLKDPHIIMELEALAEKEIKKSIISSINQAKELQTDILGFGEAVYRANPDVWKEVKQDWDETYFPEIEVDVTVDAFIRRTGLRNEPFLSNLES</sequence>
<dbReference type="InterPro" id="IPR008844">
    <property type="entry name" value="Spore_GerAC-like"/>
</dbReference>
<keyword evidence="7" id="KW-0449">Lipoprotein</keyword>
<keyword evidence="5" id="KW-0472">Membrane</keyword>
<evidence type="ECO:0000259" key="10">
    <source>
        <dbReference type="Pfam" id="PF25198"/>
    </source>
</evidence>
<dbReference type="GO" id="GO:0009847">
    <property type="term" value="P:spore germination"/>
    <property type="evidence" value="ECO:0007669"/>
    <property type="project" value="InterPro"/>
</dbReference>
<dbReference type="Pfam" id="PF25198">
    <property type="entry name" value="Spore_GerAC_N"/>
    <property type="match status" value="1"/>
</dbReference>
<dbReference type="AlphaFoldDB" id="A0A3R9WS12"/>
<evidence type="ECO:0000256" key="6">
    <source>
        <dbReference type="ARBA" id="ARBA00023139"/>
    </source>
</evidence>
<dbReference type="InterPro" id="IPR038501">
    <property type="entry name" value="Spore_GerAC_C_sf"/>
</dbReference>
<organism evidence="11 12">
    <name type="scientific">Salibacterium salarium</name>
    <dbReference type="NCBI Taxonomy" id="284579"/>
    <lineage>
        <taxon>Bacteria</taxon>
        <taxon>Bacillati</taxon>
        <taxon>Bacillota</taxon>
        <taxon>Bacilli</taxon>
        <taxon>Bacillales</taxon>
        <taxon>Bacillaceae</taxon>
    </lineage>
</organism>
<feature type="signal peptide" evidence="8">
    <location>
        <begin position="1"/>
        <end position="24"/>
    </location>
</feature>
<dbReference type="InterPro" id="IPR057336">
    <property type="entry name" value="GerAC_N"/>
</dbReference>
<keyword evidence="6" id="KW-0564">Palmitate</keyword>
<evidence type="ECO:0000256" key="5">
    <source>
        <dbReference type="ARBA" id="ARBA00023136"/>
    </source>
</evidence>
<dbReference type="Proteomes" id="UP000275076">
    <property type="component" value="Unassembled WGS sequence"/>
</dbReference>